<accession>A0A941ENF8</accession>
<evidence type="ECO:0008006" key="4">
    <source>
        <dbReference type="Google" id="ProtNLM"/>
    </source>
</evidence>
<evidence type="ECO:0000313" key="2">
    <source>
        <dbReference type="EMBL" id="MBR7832254.1"/>
    </source>
</evidence>
<keyword evidence="3" id="KW-1185">Reference proteome</keyword>
<reference evidence="2" key="1">
    <citation type="submission" date="2021-04" db="EMBL/GenBank/DDBJ databases">
        <title>Genome based classification of Actinospica acidithermotolerans sp. nov., an actinobacterium isolated from an Indonesian hot spring.</title>
        <authorList>
            <person name="Kusuma A.B."/>
            <person name="Putra K.E."/>
            <person name="Nafisah S."/>
            <person name="Loh J."/>
            <person name="Nouioui I."/>
            <person name="Goodfellow M."/>
        </authorList>
    </citation>
    <scope>NUCLEOTIDE SEQUENCE</scope>
    <source>
        <strain evidence="2">CSCA 57</strain>
    </source>
</reference>
<feature type="region of interest" description="Disordered" evidence="1">
    <location>
        <begin position="1"/>
        <end position="75"/>
    </location>
</feature>
<sequence>MPDLDEAKNRAEQAAQQAQDQDGDKSQSMKDKASGAMDQAKKKMDSNADGKVDAEDMKKMGEDAVNKVKGLFKKS</sequence>
<dbReference type="PROSITE" id="PS00018">
    <property type="entry name" value="EF_HAND_1"/>
    <property type="match status" value="1"/>
</dbReference>
<dbReference type="InterPro" id="IPR018247">
    <property type="entry name" value="EF_Hand_1_Ca_BS"/>
</dbReference>
<dbReference type="EMBL" id="JAGSOG010000008">
    <property type="protein sequence ID" value="MBR7832254.1"/>
    <property type="molecule type" value="Genomic_DNA"/>
</dbReference>
<proteinExistence type="predicted"/>
<evidence type="ECO:0000256" key="1">
    <source>
        <dbReference type="SAM" id="MobiDB-lite"/>
    </source>
</evidence>
<dbReference type="Proteomes" id="UP000675781">
    <property type="component" value="Unassembled WGS sequence"/>
</dbReference>
<gene>
    <name evidence="2" type="ORF">KDL01_03230</name>
</gene>
<evidence type="ECO:0000313" key="3">
    <source>
        <dbReference type="Proteomes" id="UP000675781"/>
    </source>
</evidence>
<comment type="caution">
    <text evidence="2">The sequence shown here is derived from an EMBL/GenBank/DDBJ whole genome shotgun (WGS) entry which is preliminary data.</text>
</comment>
<dbReference type="AlphaFoldDB" id="A0A941ENF8"/>
<dbReference type="RefSeq" id="WP_212526789.1">
    <property type="nucleotide sequence ID" value="NZ_JAGSOG010000008.1"/>
</dbReference>
<feature type="compositionally biased region" description="Basic and acidic residues" evidence="1">
    <location>
        <begin position="1"/>
        <end position="11"/>
    </location>
</feature>
<name>A0A941ENF8_9ACTN</name>
<feature type="compositionally biased region" description="Basic and acidic residues" evidence="1">
    <location>
        <begin position="22"/>
        <end position="66"/>
    </location>
</feature>
<protein>
    <recommendedName>
        <fullName evidence="4">EF-hand domain-containing protein</fullName>
    </recommendedName>
</protein>
<organism evidence="2 3">
    <name type="scientific">Actinospica durhamensis</name>
    <dbReference type="NCBI Taxonomy" id="1508375"/>
    <lineage>
        <taxon>Bacteria</taxon>
        <taxon>Bacillati</taxon>
        <taxon>Actinomycetota</taxon>
        <taxon>Actinomycetes</taxon>
        <taxon>Catenulisporales</taxon>
        <taxon>Actinospicaceae</taxon>
        <taxon>Actinospica</taxon>
    </lineage>
</organism>